<evidence type="ECO:0000256" key="1">
    <source>
        <dbReference type="ARBA" id="ARBA00022723"/>
    </source>
</evidence>
<dbReference type="InterPro" id="IPR001841">
    <property type="entry name" value="Znf_RING"/>
</dbReference>
<dbReference type="PROSITE" id="PS50089">
    <property type="entry name" value="ZF_RING_2"/>
    <property type="match status" value="1"/>
</dbReference>
<keyword evidence="1" id="KW-0479">Metal-binding</keyword>
<reference evidence="7" key="1">
    <citation type="submission" date="2020-07" db="EMBL/GenBank/DDBJ databases">
        <title>Genome sequence and genetic diversity analysis of an under-domesticated orphan crop, white fonio (Digitaria exilis).</title>
        <authorList>
            <person name="Bennetzen J.L."/>
            <person name="Chen S."/>
            <person name="Ma X."/>
            <person name="Wang X."/>
            <person name="Yssel A.E.J."/>
            <person name="Chaluvadi S.R."/>
            <person name="Johnson M."/>
            <person name="Gangashetty P."/>
            <person name="Hamidou F."/>
            <person name="Sanogo M.D."/>
            <person name="Zwaenepoel A."/>
            <person name="Wallace J."/>
            <person name="Van De Peer Y."/>
            <person name="Van Deynze A."/>
        </authorList>
    </citation>
    <scope>NUCLEOTIDE SEQUENCE</scope>
    <source>
        <tissue evidence="7">Leaves</tissue>
    </source>
</reference>
<sequence>MDNEELKRQLRHALQSRIDVLSAAQRRLVEIDDEPAAAAHGARHLAVAGAADSSLLPHPVPVASGDQQQQQQDTDDDDLDAPFNSMQLDYQENAAEQAYHDVAGDGAGELGMELDPDVAFQDDDMWMQSPGVEAAPDTRFTDDGGFGGVPASAAAIAGLKKKRYDGSSSGADDDTCVICMREYKKGKKLHVMPCAFKHRFHRKCLKKWLARSHLCPLCRHALPTDDTPVHRTSI</sequence>
<proteinExistence type="predicted"/>
<protein>
    <recommendedName>
        <fullName evidence="6">RING-type domain-containing protein</fullName>
    </recommendedName>
</protein>
<evidence type="ECO:0000256" key="2">
    <source>
        <dbReference type="ARBA" id="ARBA00022771"/>
    </source>
</evidence>
<dbReference type="AlphaFoldDB" id="A0A835G3C1"/>
<keyword evidence="2 4" id="KW-0863">Zinc-finger</keyword>
<dbReference type="GO" id="GO:0005634">
    <property type="term" value="C:nucleus"/>
    <property type="evidence" value="ECO:0007669"/>
    <property type="project" value="TreeGrafter"/>
</dbReference>
<evidence type="ECO:0000256" key="4">
    <source>
        <dbReference type="PROSITE-ProRule" id="PRU00175"/>
    </source>
</evidence>
<dbReference type="Gene3D" id="3.30.40.10">
    <property type="entry name" value="Zinc/RING finger domain, C3HC4 (zinc finger)"/>
    <property type="match status" value="1"/>
</dbReference>
<dbReference type="InterPro" id="IPR013083">
    <property type="entry name" value="Znf_RING/FYVE/PHD"/>
</dbReference>
<gene>
    <name evidence="7" type="ORF">HU200_000041</name>
</gene>
<dbReference type="SUPFAM" id="SSF57850">
    <property type="entry name" value="RING/U-box"/>
    <property type="match status" value="1"/>
</dbReference>
<dbReference type="SMART" id="SM00184">
    <property type="entry name" value="RING"/>
    <property type="match status" value="1"/>
</dbReference>
<name>A0A835G3C1_9POAL</name>
<dbReference type="GO" id="GO:0061630">
    <property type="term" value="F:ubiquitin protein ligase activity"/>
    <property type="evidence" value="ECO:0007669"/>
    <property type="project" value="TreeGrafter"/>
</dbReference>
<keyword evidence="8" id="KW-1185">Reference proteome</keyword>
<dbReference type="GO" id="GO:0006511">
    <property type="term" value="P:ubiquitin-dependent protein catabolic process"/>
    <property type="evidence" value="ECO:0007669"/>
    <property type="project" value="TreeGrafter"/>
</dbReference>
<dbReference type="GO" id="GO:0008270">
    <property type="term" value="F:zinc ion binding"/>
    <property type="evidence" value="ECO:0007669"/>
    <property type="project" value="UniProtKB-KW"/>
</dbReference>
<dbReference type="EMBL" id="JACEFO010000032">
    <property type="protein sequence ID" value="KAF8784000.1"/>
    <property type="molecule type" value="Genomic_DNA"/>
</dbReference>
<accession>A0A835G3C1</accession>
<evidence type="ECO:0000256" key="3">
    <source>
        <dbReference type="ARBA" id="ARBA00022833"/>
    </source>
</evidence>
<keyword evidence="3" id="KW-0862">Zinc</keyword>
<dbReference type="OrthoDB" id="690398at2759"/>
<evidence type="ECO:0000313" key="7">
    <source>
        <dbReference type="EMBL" id="KAF8784000.1"/>
    </source>
</evidence>
<evidence type="ECO:0000313" key="8">
    <source>
        <dbReference type="Proteomes" id="UP000636709"/>
    </source>
</evidence>
<feature type="domain" description="RING-type" evidence="6">
    <location>
        <begin position="176"/>
        <end position="219"/>
    </location>
</feature>
<dbReference type="InterPro" id="IPR051834">
    <property type="entry name" value="RING_finger_E3_ligase"/>
</dbReference>
<evidence type="ECO:0000256" key="5">
    <source>
        <dbReference type="SAM" id="MobiDB-lite"/>
    </source>
</evidence>
<comment type="caution">
    <text evidence="7">The sequence shown here is derived from an EMBL/GenBank/DDBJ whole genome shotgun (WGS) entry which is preliminary data.</text>
</comment>
<dbReference type="Proteomes" id="UP000636709">
    <property type="component" value="Unassembled WGS sequence"/>
</dbReference>
<dbReference type="PANTHER" id="PTHR45931:SF16">
    <property type="entry name" value="RING_U-BOX SUPERFAMILY PROTEIN"/>
    <property type="match status" value="1"/>
</dbReference>
<feature type="region of interest" description="Disordered" evidence="5">
    <location>
        <begin position="50"/>
        <end position="83"/>
    </location>
</feature>
<dbReference type="Pfam" id="PF13639">
    <property type="entry name" value="zf-RING_2"/>
    <property type="match status" value="1"/>
</dbReference>
<organism evidence="7 8">
    <name type="scientific">Digitaria exilis</name>
    <dbReference type="NCBI Taxonomy" id="1010633"/>
    <lineage>
        <taxon>Eukaryota</taxon>
        <taxon>Viridiplantae</taxon>
        <taxon>Streptophyta</taxon>
        <taxon>Embryophyta</taxon>
        <taxon>Tracheophyta</taxon>
        <taxon>Spermatophyta</taxon>
        <taxon>Magnoliopsida</taxon>
        <taxon>Liliopsida</taxon>
        <taxon>Poales</taxon>
        <taxon>Poaceae</taxon>
        <taxon>PACMAD clade</taxon>
        <taxon>Panicoideae</taxon>
        <taxon>Panicodae</taxon>
        <taxon>Paniceae</taxon>
        <taxon>Anthephorinae</taxon>
        <taxon>Digitaria</taxon>
    </lineage>
</organism>
<evidence type="ECO:0000259" key="6">
    <source>
        <dbReference type="PROSITE" id="PS50089"/>
    </source>
</evidence>
<dbReference type="PANTHER" id="PTHR45931">
    <property type="entry name" value="SI:CH211-59O9.10"/>
    <property type="match status" value="1"/>
</dbReference>